<reference evidence="1 2" key="1">
    <citation type="submission" date="2024-05" db="EMBL/GenBank/DDBJ databases">
        <title>Culex pipiens pipiens assembly and annotation.</title>
        <authorList>
            <person name="Alout H."/>
            <person name="Durand T."/>
        </authorList>
    </citation>
    <scope>NUCLEOTIDE SEQUENCE [LARGE SCALE GENOMIC DNA]</scope>
    <source>
        <strain evidence="1">HA-2024</strain>
        <tissue evidence="1">Whole body</tissue>
    </source>
</reference>
<gene>
    <name evidence="1" type="ORF">pipiens_015317</name>
</gene>
<evidence type="ECO:0000313" key="1">
    <source>
        <dbReference type="EMBL" id="KAL1378839.1"/>
    </source>
</evidence>
<keyword evidence="2" id="KW-1185">Reference proteome</keyword>
<dbReference type="Proteomes" id="UP001562425">
    <property type="component" value="Unassembled WGS sequence"/>
</dbReference>
<name>A0ABD1CQZ6_CULPP</name>
<dbReference type="EMBL" id="JBEHCU010010056">
    <property type="protein sequence ID" value="KAL1378839.1"/>
    <property type="molecule type" value="Genomic_DNA"/>
</dbReference>
<accession>A0ABD1CQZ6</accession>
<sequence length="78" mass="8489">MCCDSGEAGRLPVLSEDGVDASREIFRWDMGQSSTVTNMHGRLEDQETFSCVMNNNNRTDAAGKVPLGPGSFCDNQEC</sequence>
<dbReference type="AlphaFoldDB" id="A0ABD1CQZ6"/>
<organism evidence="1 2">
    <name type="scientific">Culex pipiens pipiens</name>
    <name type="common">Northern house mosquito</name>
    <dbReference type="NCBI Taxonomy" id="38569"/>
    <lineage>
        <taxon>Eukaryota</taxon>
        <taxon>Metazoa</taxon>
        <taxon>Ecdysozoa</taxon>
        <taxon>Arthropoda</taxon>
        <taxon>Hexapoda</taxon>
        <taxon>Insecta</taxon>
        <taxon>Pterygota</taxon>
        <taxon>Neoptera</taxon>
        <taxon>Endopterygota</taxon>
        <taxon>Diptera</taxon>
        <taxon>Nematocera</taxon>
        <taxon>Culicoidea</taxon>
        <taxon>Culicidae</taxon>
        <taxon>Culicinae</taxon>
        <taxon>Culicini</taxon>
        <taxon>Culex</taxon>
        <taxon>Culex</taxon>
    </lineage>
</organism>
<evidence type="ECO:0008006" key="3">
    <source>
        <dbReference type="Google" id="ProtNLM"/>
    </source>
</evidence>
<proteinExistence type="predicted"/>
<protein>
    <recommendedName>
        <fullName evidence="3">Ig-like domain-containing protein</fullName>
    </recommendedName>
</protein>
<evidence type="ECO:0000313" key="2">
    <source>
        <dbReference type="Proteomes" id="UP001562425"/>
    </source>
</evidence>
<comment type="caution">
    <text evidence="1">The sequence shown here is derived from an EMBL/GenBank/DDBJ whole genome shotgun (WGS) entry which is preliminary data.</text>
</comment>